<dbReference type="SUPFAM" id="SSF82657">
    <property type="entry name" value="BolA-like"/>
    <property type="match status" value="1"/>
</dbReference>
<evidence type="ECO:0000256" key="2">
    <source>
        <dbReference type="RuleBase" id="RU003860"/>
    </source>
</evidence>
<dbReference type="EMBL" id="AP027271">
    <property type="protein sequence ID" value="BDX02866.1"/>
    <property type="molecule type" value="Genomic_DNA"/>
</dbReference>
<dbReference type="PIRSF" id="PIRSF003113">
    <property type="entry name" value="BolA"/>
    <property type="match status" value="1"/>
</dbReference>
<accession>A0ABM8FCQ4</accession>
<name>A0ABM8FCQ4_9GAMM</name>
<dbReference type="InterPro" id="IPR036065">
    <property type="entry name" value="BolA-like_sf"/>
</dbReference>
<reference evidence="3 4" key="1">
    <citation type="submission" date="2023-01" db="EMBL/GenBank/DDBJ databases">
        <title>Complete genome sequence of Marinomonas pontica strain 200518_36.</title>
        <authorList>
            <person name="Ueki S."/>
            <person name="Gajardo G."/>
            <person name="Maruyama F."/>
        </authorList>
    </citation>
    <scope>NUCLEOTIDE SEQUENCE [LARGE SCALE GENOMIC DNA]</scope>
    <source>
        <strain evidence="3 4">200518_36</strain>
    </source>
</reference>
<dbReference type="InterPro" id="IPR002634">
    <property type="entry name" value="BolA"/>
</dbReference>
<dbReference type="RefSeq" id="WP_265727892.1">
    <property type="nucleotide sequence ID" value="NZ_AP027271.1"/>
</dbReference>
<evidence type="ECO:0000313" key="3">
    <source>
        <dbReference type="EMBL" id="BDX02866.1"/>
    </source>
</evidence>
<dbReference type="Proteomes" id="UP001307608">
    <property type="component" value="Chromosome"/>
</dbReference>
<proteinExistence type="inferred from homology"/>
<protein>
    <submittedName>
        <fullName evidence="3">BolA family transcriptional regulator</fullName>
    </submittedName>
</protein>
<evidence type="ECO:0000256" key="1">
    <source>
        <dbReference type="ARBA" id="ARBA00005578"/>
    </source>
</evidence>
<dbReference type="Pfam" id="PF01722">
    <property type="entry name" value="BolA"/>
    <property type="match status" value="1"/>
</dbReference>
<organism evidence="3 4">
    <name type="scientific">Marinomonas pontica</name>
    <dbReference type="NCBI Taxonomy" id="264739"/>
    <lineage>
        <taxon>Bacteria</taxon>
        <taxon>Pseudomonadati</taxon>
        <taxon>Pseudomonadota</taxon>
        <taxon>Gammaproteobacteria</taxon>
        <taxon>Oceanospirillales</taxon>
        <taxon>Oceanospirillaceae</taxon>
        <taxon>Marinomonas</taxon>
    </lineage>
</organism>
<dbReference type="Gene3D" id="3.30.300.90">
    <property type="entry name" value="BolA-like"/>
    <property type="match status" value="1"/>
</dbReference>
<gene>
    <name evidence="3" type="primary">bolA</name>
    <name evidence="3" type="ORF">MACH16_16140</name>
</gene>
<sequence>MLIQNQIDQRLKDHLNIYDMTLENESHMHNVPVGSESHFKLVLVSDDFQGKRLVQRHQLIYGALKEEMTQIHALAMHLYTIKEWQDRQSLAPISPKCHGGE</sequence>
<dbReference type="InterPro" id="IPR050961">
    <property type="entry name" value="BolA/IbaG_stress_morph_reg"/>
</dbReference>
<evidence type="ECO:0000313" key="4">
    <source>
        <dbReference type="Proteomes" id="UP001307608"/>
    </source>
</evidence>
<comment type="similarity">
    <text evidence="1 2">Belongs to the BolA/IbaG family.</text>
</comment>
<dbReference type="PANTHER" id="PTHR46229">
    <property type="entry name" value="BOLA TRANSCRIPTION REGULATOR"/>
    <property type="match status" value="1"/>
</dbReference>
<keyword evidence="4" id="KW-1185">Reference proteome</keyword>
<dbReference type="PANTHER" id="PTHR46229:SF2">
    <property type="entry name" value="BOLA-LIKE PROTEIN 1"/>
    <property type="match status" value="1"/>
</dbReference>